<comment type="caution">
    <text evidence="2">Once thought to be involved in copper homeostasis, experiments in E.coli have shown this is not the case.</text>
</comment>
<sequence>MLGLAVCNHERIVSLARNARLPLIELCVEGIDGLLAAQAAGADRVELCASLVEGGITPSLGTVRAALELATVPFHVIVRPRGGDFLYSETEYRSMLADVSALRDLGAAGVVVGCLNADGSIDEQRMSGLVQAAGSLNVTCHRAFDMTRNPVEALEALIRCKVGRVLTSGQRDTALEGADLLAELVRQAGDRIIILGCGALAPDNIAKVLEKTGLSEMHFAALADVPSAMAYRNPRVGMGGANLDREYRTTVTDEALVAATIAAVRA</sequence>
<dbReference type="Proteomes" id="UP000002949">
    <property type="component" value="Unassembled WGS sequence"/>
</dbReference>
<dbReference type="KEGG" id="mamo:A6B35_21350"/>
<keyword evidence="2" id="KW-0963">Cytoplasm</keyword>
<dbReference type="InterPro" id="IPR036822">
    <property type="entry name" value="CutC-like_dom_sf"/>
</dbReference>
<evidence type="ECO:0000313" key="3">
    <source>
        <dbReference type="EMBL" id="EHH10466.1"/>
    </source>
</evidence>
<name>G6YCZ4_9HYPH</name>
<keyword evidence="4" id="KW-1185">Reference proteome</keyword>
<dbReference type="eggNOG" id="COG3142">
    <property type="taxonomic scope" value="Bacteria"/>
</dbReference>
<dbReference type="AlphaFoldDB" id="G6YCZ4"/>
<accession>G6YCZ4</accession>
<dbReference type="Gene3D" id="3.20.20.380">
    <property type="entry name" value="Copper homeostasis (CutC) domain"/>
    <property type="match status" value="1"/>
</dbReference>
<dbReference type="PANTHER" id="PTHR12598:SF0">
    <property type="entry name" value="COPPER HOMEOSTASIS PROTEIN CUTC HOMOLOG"/>
    <property type="match status" value="1"/>
</dbReference>
<comment type="similarity">
    <text evidence="1 2">Belongs to the CutC family.</text>
</comment>
<dbReference type="GO" id="GO:0005507">
    <property type="term" value="F:copper ion binding"/>
    <property type="evidence" value="ECO:0007669"/>
    <property type="project" value="TreeGrafter"/>
</dbReference>
<dbReference type="OrthoDB" id="9815677at2"/>
<dbReference type="Pfam" id="PF03932">
    <property type="entry name" value="CutC"/>
    <property type="match status" value="1"/>
</dbReference>
<proteinExistence type="inferred from homology"/>
<dbReference type="GO" id="GO:0005737">
    <property type="term" value="C:cytoplasm"/>
    <property type="evidence" value="ECO:0007669"/>
    <property type="project" value="UniProtKB-SubCell"/>
</dbReference>
<organism evidence="3 4">
    <name type="scientific">Mesorhizobium amorphae CCNWGS0123</name>
    <dbReference type="NCBI Taxonomy" id="1082933"/>
    <lineage>
        <taxon>Bacteria</taxon>
        <taxon>Pseudomonadati</taxon>
        <taxon>Pseudomonadota</taxon>
        <taxon>Alphaproteobacteria</taxon>
        <taxon>Hyphomicrobiales</taxon>
        <taxon>Phyllobacteriaceae</taxon>
        <taxon>Mesorhizobium</taxon>
    </lineage>
</organism>
<dbReference type="PATRIC" id="fig|1082933.3.peg.3742"/>
<dbReference type="HAMAP" id="MF_00795">
    <property type="entry name" value="CutC"/>
    <property type="match status" value="1"/>
</dbReference>
<evidence type="ECO:0000256" key="1">
    <source>
        <dbReference type="ARBA" id="ARBA00007768"/>
    </source>
</evidence>
<dbReference type="InterPro" id="IPR005627">
    <property type="entry name" value="CutC-like"/>
</dbReference>
<protein>
    <recommendedName>
        <fullName evidence="2">PF03932 family protein CutC</fullName>
    </recommendedName>
</protein>
<evidence type="ECO:0000313" key="4">
    <source>
        <dbReference type="Proteomes" id="UP000002949"/>
    </source>
</evidence>
<dbReference type="SUPFAM" id="SSF110395">
    <property type="entry name" value="CutC-like"/>
    <property type="match status" value="1"/>
</dbReference>
<dbReference type="STRING" id="1082933.A6B35_21350"/>
<dbReference type="FunFam" id="3.20.20.380:FF:000001">
    <property type="entry name" value="Copper homeostasis protein CutC"/>
    <property type="match status" value="1"/>
</dbReference>
<gene>
    <name evidence="2" type="primary">cutC</name>
    <name evidence="3" type="ORF">MEA186_19147</name>
</gene>
<reference evidence="3 4" key="1">
    <citation type="journal article" date="2012" name="J. Bacteriol.">
        <title>Draft Genome Sequence of Plant Growth-Promoting Rhizobium Mesorhizobium amorphae, Isolated from Zinc-Lead Mine Tailings.</title>
        <authorList>
            <person name="Hao X."/>
            <person name="Lin Y."/>
            <person name="Johnstone L."/>
            <person name="Baltrus D.A."/>
            <person name="Miller S.J."/>
            <person name="Wei G."/>
            <person name="Rensing C."/>
        </authorList>
    </citation>
    <scope>NUCLEOTIDE SEQUENCE [LARGE SCALE GENOMIC DNA]</scope>
    <source>
        <strain evidence="3 4">CCNWGS0123</strain>
    </source>
</reference>
<dbReference type="PANTHER" id="PTHR12598">
    <property type="entry name" value="COPPER HOMEOSTASIS PROTEIN CUTC"/>
    <property type="match status" value="1"/>
</dbReference>
<dbReference type="EMBL" id="AGSN01000128">
    <property type="protein sequence ID" value="EHH10466.1"/>
    <property type="molecule type" value="Genomic_DNA"/>
</dbReference>
<evidence type="ECO:0000256" key="2">
    <source>
        <dbReference type="HAMAP-Rule" id="MF_00795"/>
    </source>
</evidence>
<dbReference type="RefSeq" id="WP_006203431.1">
    <property type="nucleotide sequence ID" value="NZ_AGSN01000128.1"/>
</dbReference>
<comment type="subcellular location">
    <subcellularLocation>
        <location evidence="2">Cytoplasm</location>
    </subcellularLocation>
</comment>